<sequence length="109" mass="12310">MSAYEPRPGRWAARAYIANTDIYVGTYDSREEAMEAEADWRAAHEQETRARIHHERYGPKDEVDHSRAIAALHLLEAPEGDVSATPEVPPRGNLSAPRRVRVLRVPRPA</sequence>
<dbReference type="EMBL" id="VFRP01000018">
    <property type="protein sequence ID" value="TPE48920.1"/>
    <property type="molecule type" value="Genomic_DNA"/>
</dbReference>
<evidence type="ECO:0000313" key="1">
    <source>
        <dbReference type="EMBL" id="TPE48920.1"/>
    </source>
</evidence>
<evidence type="ECO:0000313" key="2">
    <source>
        <dbReference type="Proteomes" id="UP000319255"/>
    </source>
</evidence>
<protein>
    <submittedName>
        <fullName evidence="1">Uncharacterized protein</fullName>
    </submittedName>
</protein>
<gene>
    <name evidence="1" type="ORF">FJM51_15945</name>
</gene>
<proteinExistence type="predicted"/>
<organism evidence="1 2">
    <name type="scientific">Amaricoccus solimangrovi</name>
    <dbReference type="NCBI Taxonomy" id="2589815"/>
    <lineage>
        <taxon>Bacteria</taxon>
        <taxon>Pseudomonadati</taxon>
        <taxon>Pseudomonadota</taxon>
        <taxon>Alphaproteobacteria</taxon>
        <taxon>Rhodobacterales</taxon>
        <taxon>Paracoccaceae</taxon>
        <taxon>Amaricoccus</taxon>
    </lineage>
</organism>
<dbReference type="AlphaFoldDB" id="A0A501WKJ8"/>
<keyword evidence="2" id="KW-1185">Reference proteome</keyword>
<dbReference type="Proteomes" id="UP000319255">
    <property type="component" value="Unassembled WGS sequence"/>
</dbReference>
<comment type="caution">
    <text evidence="1">The sequence shown here is derived from an EMBL/GenBank/DDBJ whole genome shotgun (WGS) entry which is preliminary data.</text>
</comment>
<reference evidence="1 2" key="1">
    <citation type="submission" date="2019-06" db="EMBL/GenBank/DDBJ databases">
        <title>A novel bacterium of genus Amaricoccus, isolated from marine sediment.</title>
        <authorList>
            <person name="Huang H."/>
            <person name="Mo K."/>
            <person name="Hu Y."/>
        </authorList>
    </citation>
    <scope>NUCLEOTIDE SEQUENCE [LARGE SCALE GENOMIC DNA]</scope>
    <source>
        <strain evidence="1 2">HB172011</strain>
    </source>
</reference>
<name>A0A501WKJ8_9RHOB</name>
<accession>A0A501WKJ8</accession>